<evidence type="ECO:0000313" key="2">
    <source>
        <dbReference type="EMBL" id="MBW63419.1"/>
    </source>
</evidence>
<protein>
    <submittedName>
        <fullName evidence="2">Putative secreted protein</fullName>
    </submittedName>
</protein>
<organism evidence="2">
    <name type="scientific">Anopheles marajoara</name>
    <dbReference type="NCBI Taxonomy" id="58244"/>
    <lineage>
        <taxon>Eukaryota</taxon>
        <taxon>Metazoa</taxon>
        <taxon>Ecdysozoa</taxon>
        <taxon>Arthropoda</taxon>
        <taxon>Hexapoda</taxon>
        <taxon>Insecta</taxon>
        <taxon>Pterygota</taxon>
        <taxon>Neoptera</taxon>
        <taxon>Endopterygota</taxon>
        <taxon>Diptera</taxon>
        <taxon>Nematocera</taxon>
        <taxon>Culicoidea</taxon>
        <taxon>Culicidae</taxon>
        <taxon>Anophelinae</taxon>
        <taxon>Anopheles</taxon>
    </lineage>
</organism>
<dbReference type="AlphaFoldDB" id="A0A2M4CDS8"/>
<keyword evidence="1" id="KW-0732">Signal</keyword>
<feature type="chain" id="PRO_5014746880" evidence="1">
    <location>
        <begin position="26"/>
        <end position="72"/>
    </location>
</feature>
<reference evidence="2" key="1">
    <citation type="submission" date="2018-01" db="EMBL/GenBank/DDBJ databases">
        <title>An insight into the sialome of Amazonian anophelines.</title>
        <authorList>
            <person name="Ribeiro J.M."/>
            <person name="Scarpassa V."/>
            <person name="Calvo E."/>
        </authorList>
    </citation>
    <scope>NUCLEOTIDE SEQUENCE</scope>
    <source>
        <tissue evidence="2">Salivary glands</tissue>
    </source>
</reference>
<dbReference type="EMBL" id="GGFJ01014278">
    <property type="protein sequence ID" value="MBW63419.1"/>
    <property type="molecule type" value="Transcribed_RNA"/>
</dbReference>
<accession>A0A2M4CDS8</accession>
<feature type="signal peptide" evidence="1">
    <location>
        <begin position="1"/>
        <end position="25"/>
    </location>
</feature>
<sequence>MLFIRFPFFPFSLALVLHKPNHTHGIDTVYNICWRTPMSLELWSESNLKYESSVLFRSLRTSSINILVERDK</sequence>
<proteinExistence type="predicted"/>
<evidence type="ECO:0000256" key="1">
    <source>
        <dbReference type="SAM" id="SignalP"/>
    </source>
</evidence>
<name>A0A2M4CDS8_9DIPT</name>